<evidence type="ECO:0000313" key="6">
    <source>
        <dbReference type="EMBL" id="RKQ72901.1"/>
    </source>
</evidence>
<feature type="region of interest" description="Disordered" evidence="4">
    <location>
        <begin position="212"/>
        <end position="232"/>
    </location>
</feature>
<keyword evidence="2" id="KW-0378">Hydrolase</keyword>
<dbReference type="InterPro" id="IPR045857">
    <property type="entry name" value="O16G_dom_2"/>
</dbReference>
<dbReference type="GO" id="GO:0009313">
    <property type="term" value="P:oligosaccharide catabolic process"/>
    <property type="evidence" value="ECO:0007669"/>
    <property type="project" value="TreeGrafter"/>
</dbReference>
<evidence type="ECO:0000256" key="1">
    <source>
        <dbReference type="ARBA" id="ARBA00008061"/>
    </source>
</evidence>
<proteinExistence type="inferred from homology"/>
<dbReference type="OrthoDB" id="9805159at2"/>
<dbReference type="PANTHER" id="PTHR10357:SF179">
    <property type="entry name" value="NEUTRAL AND BASIC AMINO ACID TRANSPORT PROTEIN RBAT"/>
    <property type="match status" value="1"/>
</dbReference>
<organism evidence="6 7">
    <name type="scientific">Oceanibaculum indicum</name>
    <dbReference type="NCBI Taxonomy" id="526216"/>
    <lineage>
        <taxon>Bacteria</taxon>
        <taxon>Pseudomonadati</taxon>
        <taxon>Pseudomonadota</taxon>
        <taxon>Alphaproteobacteria</taxon>
        <taxon>Rhodospirillales</taxon>
        <taxon>Oceanibaculaceae</taxon>
        <taxon>Oceanibaculum</taxon>
    </lineage>
</organism>
<evidence type="ECO:0000313" key="7">
    <source>
        <dbReference type="Proteomes" id="UP000277424"/>
    </source>
</evidence>
<dbReference type="Pfam" id="PF00128">
    <property type="entry name" value="Alpha-amylase"/>
    <property type="match status" value="1"/>
</dbReference>
<name>A0A420WPC9_9PROT</name>
<dbReference type="EMBL" id="RBIG01000001">
    <property type="protein sequence ID" value="RKQ72901.1"/>
    <property type="molecule type" value="Genomic_DNA"/>
</dbReference>
<protein>
    <submittedName>
        <fullName evidence="6">Alpha-glucosidase</fullName>
    </submittedName>
</protein>
<comment type="caution">
    <text evidence="6">The sequence shown here is derived from an EMBL/GenBank/DDBJ whole genome shotgun (WGS) entry which is preliminary data.</text>
</comment>
<dbReference type="CDD" id="cd11330">
    <property type="entry name" value="AmyAc_OligoGlu"/>
    <property type="match status" value="1"/>
</dbReference>
<dbReference type="AlphaFoldDB" id="A0A420WPC9"/>
<evidence type="ECO:0000259" key="5">
    <source>
        <dbReference type="SMART" id="SM00642"/>
    </source>
</evidence>
<sequence>MNDWWRGAVIYQIYPRSFQDSNADGIGDLPGILRRIPYVAQLGVDAIWISPFYRSPMIDFGYDIEDYREVDPIFGTLKDFDLLLAAAHRHGLKVIIDMVLSHTSIRHRWFQESRRTRGNPKDDWYVWADPRPDGTAPNNWLSMFGGPAWTWEPRREQYYLHNFLPEQPDLNLHNHEVQEALITECRFWLERGVDGFRLDACNFLMHDPLLRANPPRPPEAPPTDGVKPNNPYNRQLHIYDKTQPEALDFLRYLRNVTQEYGDIVLIAEIAADDSLKVMQEYAGLGGPLHTAYSFALLGETLDTQLLPETFFPFHDSRRHGWPSWAFSNHDVSRVATRWGGRDAPDAYCKLLIAMLTCLRGTIFLYQGEELGLPEADVPYEQIKDPYGLNFFPDFPGRDGCRTPMPWDDNDRHAGFSTVDGWLPVPNEHLRRSVGAQEATADSVLSFTRNFLRWRKGQAPLILGGIDFLTTERNLVAFTRTLGEERLLAAFNLDGTSRTLPLPGPVQEEMLNHGLPQGEVTDGQIQLPPFGAFFALLK</sequence>
<reference evidence="6 7" key="1">
    <citation type="submission" date="2018-10" db="EMBL/GenBank/DDBJ databases">
        <title>Comparative analysis of microorganisms from saline springs in Andes Mountain Range, Colombia.</title>
        <authorList>
            <person name="Rubin E."/>
        </authorList>
    </citation>
    <scope>NUCLEOTIDE SEQUENCE [LARGE SCALE GENOMIC DNA]</scope>
    <source>
        <strain evidence="6 7">USBA 36</strain>
    </source>
</reference>
<dbReference type="InterPro" id="IPR013780">
    <property type="entry name" value="Glyco_hydro_b"/>
</dbReference>
<dbReference type="Gene3D" id="2.60.40.1180">
    <property type="entry name" value="Golgi alpha-mannosidase II"/>
    <property type="match status" value="1"/>
</dbReference>
<accession>A0A420WPC9</accession>
<dbReference type="SMART" id="SM00642">
    <property type="entry name" value="Aamy"/>
    <property type="match status" value="1"/>
</dbReference>
<keyword evidence="3" id="KW-0326">Glycosidase</keyword>
<evidence type="ECO:0000256" key="2">
    <source>
        <dbReference type="ARBA" id="ARBA00022801"/>
    </source>
</evidence>
<dbReference type="Gene3D" id="3.90.400.10">
    <property type="entry name" value="Oligo-1,6-glucosidase, Domain 2"/>
    <property type="match status" value="1"/>
</dbReference>
<dbReference type="InterPro" id="IPR006047">
    <property type="entry name" value="GH13_cat_dom"/>
</dbReference>
<dbReference type="RefSeq" id="WP_121217558.1">
    <property type="nucleotide sequence ID" value="NZ_RBIG01000001.1"/>
</dbReference>
<dbReference type="Gene3D" id="3.20.20.80">
    <property type="entry name" value="Glycosidases"/>
    <property type="match status" value="2"/>
</dbReference>
<dbReference type="Proteomes" id="UP000277424">
    <property type="component" value="Unassembled WGS sequence"/>
</dbReference>
<dbReference type="GO" id="GO:0004556">
    <property type="term" value="F:alpha-amylase activity"/>
    <property type="evidence" value="ECO:0007669"/>
    <property type="project" value="TreeGrafter"/>
</dbReference>
<dbReference type="SUPFAM" id="SSF51445">
    <property type="entry name" value="(Trans)glycosidases"/>
    <property type="match status" value="1"/>
</dbReference>
<evidence type="ECO:0000256" key="4">
    <source>
        <dbReference type="SAM" id="MobiDB-lite"/>
    </source>
</evidence>
<gene>
    <name evidence="6" type="ORF">BCL74_0671</name>
</gene>
<evidence type="ECO:0000256" key="3">
    <source>
        <dbReference type="ARBA" id="ARBA00023295"/>
    </source>
</evidence>
<dbReference type="FunFam" id="3.90.400.10:FF:000002">
    <property type="entry name" value="Sucrose isomerase"/>
    <property type="match status" value="1"/>
</dbReference>
<dbReference type="SUPFAM" id="SSF51011">
    <property type="entry name" value="Glycosyl hydrolase domain"/>
    <property type="match status" value="1"/>
</dbReference>
<comment type="similarity">
    <text evidence="1">Belongs to the glycosyl hydrolase 13 family.</text>
</comment>
<dbReference type="PANTHER" id="PTHR10357">
    <property type="entry name" value="ALPHA-AMYLASE FAMILY MEMBER"/>
    <property type="match status" value="1"/>
</dbReference>
<feature type="domain" description="Glycosyl hydrolase family 13 catalytic" evidence="5">
    <location>
        <begin position="12"/>
        <end position="401"/>
    </location>
</feature>
<dbReference type="InterPro" id="IPR017853">
    <property type="entry name" value="GH"/>
</dbReference>